<evidence type="ECO:0000256" key="8">
    <source>
        <dbReference type="ARBA" id="ARBA00022989"/>
    </source>
</evidence>
<accession>A0A8B6XUS3</accession>
<reference evidence="14" key="1">
    <citation type="submission" date="2021-01" db="UniProtKB">
        <authorList>
            <consortium name="EnsemblMetazoa"/>
        </authorList>
    </citation>
    <scope>IDENTIFICATION</scope>
    <source>
        <strain evidence="14">DH4</strain>
    </source>
</reference>
<keyword evidence="9" id="KW-0408">Iron</keyword>
<dbReference type="InterPro" id="IPR045150">
    <property type="entry name" value="CYB561D1/2"/>
</dbReference>
<protein>
    <recommendedName>
        <fullName evidence="11">ascorbate ferrireductase (transmembrane)</fullName>
        <ecNumber evidence="11">7.2.1.3</ecNumber>
    </recommendedName>
</protein>
<dbReference type="PROSITE" id="PS50939">
    <property type="entry name" value="CYTOCHROME_B561"/>
    <property type="match status" value="1"/>
</dbReference>
<keyword evidence="3" id="KW-0813">Transport</keyword>
<comment type="subcellular location">
    <subcellularLocation>
        <location evidence="2">Membrane</location>
        <topology evidence="2">Multi-pass membrane protein</topology>
    </subcellularLocation>
</comment>
<feature type="transmembrane region" description="Helical" evidence="12">
    <location>
        <begin position="112"/>
        <end position="131"/>
    </location>
</feature>
<evidence type="ECO:0000256" key="5">
    <source>
        <dbReference type="ARBA" id="ARBA00022692"/>
    </source>
</evidence>
<dbReference type="OrthoDB" id="432881at2759"/>
<keyword evidence="6" id="KW-0479">Metal-binding</keyword>
<gene>
    <name evidence="16" type="primary">LOC100576555</name>
</gene>
<evidence type="ECO:0000256" key="7">
    <source>
        <dbReference type="ARBA" id="ARBA00022982"/>
    </source>
</evidence>
<feature type="transmembrane region" description="Helical" evidence="12">
    <location>
        <begin position="143"/>
        <end position="165"/>
    </location>
</feature>
<dbReference type="Gene3D" id="1.20.120.1770">
    <property type="match status" value="1"/>
</dbReference>
<keyword evidence="10 12" id="KW-0472">Membrane</keyword>
<evidence type="ECO:0000256" key="6">
    <source>
        <dbReference type="ARBA" id="ARBA00022723"/>
    </source>
</evidence>
<dbReference type="KEGG" id="ame:100576555"/>
<name>A0A7M7LN06_APIME</name>
<sequence>MEKAEGRNDKSFPMEKADAGRVLGFSDNLEDPDESKRCARGTCLAVLDLVNHALIVGLTAYTIYRSWGSNVVNLHTIFCTTGYVLLMSEAILVFAGDSVLTKFLSRGAKRHLHWILQILGLILIVSGVVLMCRVKPVHFKSVHGILGITSTVLAVFLSVAGYPVFIAAKLRSAIKPVAIKFAHNFLGISCFAIGMAAQCYGYTYIFKSDLKFLFITIVVAIIALSIRRAVPSLFRQFVGLFK</sequence>
<keyword evidence="5 12" id="KW-0812">Transmembrane</keyword>
<organism evidence="14">
    <name type="scientific">Apis mellifera</name>
    <name type="common">Honeybee</name>
    <dbReference type="NCBI Taxonomy" id="7460"/>
    <lineage>
        <taxon>Eukaryota</taxon>
        <taxon>Metazoa</taxon>
        <taxon>Ecdysozoa</taxon>
        <taxon>Arthropoda</taxon>
        <taxon>Hexapoda</taxon>
        <taxon>Insecta</taxon>
        <taxon>Pterygota</taxon>
        <taxon>Neoptera</taxon>
        <taxon>Endopterygota</taxon>
        <taxon>Hymenoptera</taxon>
        <taxon>Apocrita</taxon>
        <taxon>Aculeata</taxon>
        <taxon>Apoidea</taxon>
        <taxon>Anthophila</taxon>
        <taxon>Apidae</taxon>
        <taxon>Apis</taxon>
    </lineage>
</organism>
<feature type="transmembrane region" description="Helical" evidence="12">
    <location>
        <begin position="185"/>
        <end position="206"/>
    </location>
</feature>
<evidence type="ECO:0000256" key="11">
    <source>
        <dbReference type="ARBA" id="ARBA00024225"/>
    </source>
</evidence>
<evidence type="ECO:0000256" key="9">
    <source>
        <dbReference type="ARBA" id="ARBA00023004"/>
    </source>
</evidence>
<evidence type="ECO:0000256" key="2">
    <source>
        <dbReference type="ARBA" id="ARBA00004141"/>
    </source>
</evidence>
<accession>A0A7M7LN06</accession>
<dbReference type="GO" id="GO:0016020">
    <property type="term" value="C:membrane"/>
    <property type="evidence" value="ECO:0007669"/>
    <property type="project" value="UniProtKB-SubCell"/>
</dbReference>
<dbReference type="GO" id="GO:0140571">
    <property type="term" value="F:transmembrane ascorbate ferrireductase activity"/>
    <property type="evidence" value="ECO:0007669"/>
    <property type="project" value="UniProtKB-EC"/>
</dbReference>
<evidence type="ECO:0000256" key="10">
    <source>
        <dbReference type="ARBA" id="ARBA00023136"/>
    </source>
</evidence>
<evidence type="ECO:0000256" key="12">
    <source>
        <dbReference type="SAM" id="Phobius"/>
    </source>
</evidence>
<dbReference type="PANTHER" id="PTHR15422:SF43">
    <property type="entry name" value="ASCORBATE FERRIREDUCTASE (TRANSMEMBRANE)"/>
    <property type="match status" value="1"/>
</dbReference>
<dbReference type="AlphaFoldDB" id="A0A7M7LN06"/>
<dbReference type="InterPro" id="IPR006593">
    <property type="entry name" value="Cyt_b561/ferric_Rdtase_TM"/>
</dbReference>
<evidence type="ECO:0000313" key="14">
    <source>
        <dbReference type="EnsemblMetazoa" id="XP_003249671"/>
    </source>
</evidence>
<evidence type="ECO:0000256" key="1">
    <source>
        <dbReference type="ARBA" id="ARBA00001970"/>
    </source>
</evidence>
<evidence type="ECO:0000256" key="4">
    <source>
        <dbReference type="ARBA" id="ARBA00022617"/>
    </source>
</evidence>
<dbReference type="GeneID" id="100576555"/>
<evidence type="ECO:0000256" key="3">
    <source>
        <dbReference type="ARBA" id="ARBA00022448"/>
    </source>
</evidence>
<proteinExistence type="predicted"/>
<comment type="cofactor">
    <cofactor evidence="1">
        <name>heme b</name>
        <dbReference type="ChEBI" id="CHEBI:60344"/>
    </cofactor>
</comment>
<dbReference type="Proteomes" id="UP000005203">
    <property type="component" value="Linkage group LG13"/>
</dbReference>
<feature type="transmembrane region" description="Helical" evidence="12">
    <location>
        <begin position="212"/>
        <end position="230"/>
    </location>
</feature>
<dbReference type="EC" id="7.2.1.3" evidence="11"/>
<evidence type="ECO:0000259" key="13">
    <source>
        <dbReference type="PROSITE" id="PS50939"/>
    </source>
</evidence>
<keyword evidence="4" id="KW-0349">Heme</keyword>
<dbReference type="SMART" id="SM00665">
    <property type="entry name" value="B561"/>
    <property type="match status" value="1"/>
</dbReference>
<keyword evidence="7" id="KW-0249">Electron transport</keyword>
<dbReference type="GO" id="GO:0140575">
    <property type="term" value="F:transmembrane monodehydroascorbate reductase activity"/>
    <property type="evidence" value="ECO:0007669"/>
    <property type="project" value="InterPro"/>
</dbReference>
<feature type="domain" description="Cytochrome b561" evidence="13">
    <location>
        <begin position="38"/>
        <end position="235"/>
    </location>
</feature>
<dbReference type="GO" id="GO:0046872">
    <property type="term" value="F:metal ion binding"/>
    <property type="evidence" value="ECO:0007669"/>
    <property type="project" value="UniProtKB-KW"/>
</dbReference>
<evidence type="ECO:0000313" key="15">
    <source>
        <dbReference type="Proteomes" id="UP000005203"/>
    </source>
</evidence>
<reference evidence="16" key="2">
    <citation type="submission" date="2025-04" db="UniProtKB">
        <authorList>
            <consortium name="RefSeq"/>
        </authorList>
    </citation>
    <scope>IDENTIFICATION</scope>
    <source>
        <strain evidence="16">DH4</strain>
        <tissue evidence="16">Whole body</tissue>
    </source>
</reference>
<keyword evidence="15" id="KW-1185">Reference proteome</keyword>
<feature type="transmembrane region" description="Helical" evidence="12">
    <location>
        <begin position="75"/>
        <end position="100"/>
    </location>
</feature>
<dbReference type="RefSeq" id="XP_003249671.1">
    <property type="nucleotide sequence ID" value="XM_003249623.4"/>
</dbReference>
<dbReference type="Pfam" id="PF03188">
    <property type="entry name" value="Cytochrom_B561"/>
    <property type="match status" value="1"/>
</dbReference>
<evidence type="ECO:0000313" key="16">
    <source>
        <dbReference type="RefSeq" id="XP_003249671.1"/>
    </source>
</evidence>
<keyword evidence="8 12" id="KW-1133">Transmembrane helix</keyword>
<dbReference type="PANTHER" id="PTHR15422">
    <property type="entry name" value="OS05G0565100 PROTEIN"/>
    <property type="match status" value="1"/>
</dbReference>
<dbReference type="EnsemblMetazoa" id="XM_003249623">
    <property type="protein sequence ID" value="XP_003249671"/>
    <property type="gene ID" value="LOC100576555"/>
</dbReference>